<protein>
    <submittedName>
        <fullName evidence="2">Uncharacterized protein</fullName>
    </submittedName>
</protein>
<comment type="caution">
    <text evidence="2">The sequence shown here is derived from an EMBL/GenBank/DDBJ whole genome shotgun (WGS) entry which is preliminary data.</text>
</comment>
<feature type="non-terminal residue" evidence="2">
    <location>
        <position position="1"/>
    </location>
</feature>
<accession>A0A0F8Y147</accession>
<evidence type="ECO:0000256" key="1">
    <source>
        <dbReference type="SAM" id="Phobius"/>
    </source>
</evidence>
<sequence length="97" mass="11532">FYGAIFYHFTDMFRTIAMIISVLAVIPIINKIDLTLIDLRNLILFAFFFLLVHITYNPFRETKPRNKREETYDNFFIVIKCCIVLTITISAIFVFLR</sequence>
<proteinExistence type="predicted"/>
<keyword evidence="1" id="KW-0812">Transmembrane</keyword>
<keyword evidence="1" id="KW-1133">Transmembrane helix</keyword>
<feature type="transmembrane region" description="Helical" evidence="1">
    <location>
        <begin position="75"/>
        <end position="96"/>
    </location>
</feature>
<dbReference type="EMBL" id="LAZR01069328">
    <property type="protein sequence ID" value="KKK47919.1"/>
    <property type="molecule type" value="Genomic_DNA"/>
</dbReference>
<feature type="transmembrane region" description="Helical" evidence="1">
    <location>
        <begin position="12"/>
        <end position="30"/>
    </location>
</feature>
<feature type="transmembrane region" description="Helical" evidence="1">
    <location>
        <begin position="42"/>
        <end position="59"/>
    </location>
</feature>
<reference evidence="2" key="1">
    <citation type="journal article" date="2015" name="Nature">
        <title>Complex archaea that bridge the gap between prokaryotes and eukaryotes.</title>
        <authorList>
            <person name="Spang A."/>
            <person name="Saw J.H."/>
            <person name="Jorgensen S.L."/>
            <person name="Zaremba-Niedzwiedzka K."/>
            <person name="Martijn J."/>
            <person name="Lind A.E."/>
            <person name="van Eijk R."/>
            <person name="Schleper C."/>
            <person name="Guy L."/>
            <person name="Ettema T.J."/>
        </authorList>
    </citation>
    <scope>NUCLEOTIDE SEQUENCE</scope>
</reference>
<evidence type="ECO:0000313" key="2">
    <source>
        <dbReference type="EMBL" id="KKK47919.1"/>
    </source>
</evidence>
<gene>
    <name evidence="2" type="ORF">LCGC14_3150330</name>
</gene>
<name>A0A0F8Y147_9ZZZZ</name>
<dbReference type="AlphaFoldDB" id="A0A0F8Y147"/>
<keyword evidence="1" id="KW-0472">Membrane</keyword>
<organism evidence="2">
    <name type="scientific">marine sediment metagenome</name>
    <dbReference type="NCBI Taxonomy" id="412755"/>
    <lineage>
        <taxon>unclassified sequences</taxon>
        <taxon>metagenomes</taxon>
        <taxon>ecological metagenomes</taxon>
    </lineage>
</organism>